<dbReference type="SMART" id="SM01321">
    <property type="entry name" value="Y1_Tnp"/>
    <property type="match status" value="1"/>
</dbReference>
<comment type="caution">
    <text evidence="2">The sequence shown here is derived from an EMBL/GenBank/DDBJ whole genome shotgun (WGS) entry which is preliminary data.</text>
</comment>
<name>A0A1F5ZFP5_9BACT</name>
<gene>
    <name evidence="2" type="ORF">A2Z00_00850</name>
</gene>
<dbReference type="EMBL" id="MFIZ01000035">
    <property type="protein sequence ID" value="OGG11221.1"/>
    <property type="molecule type" value="Genomic_DNA"/>
</dbReference>
<dbReference type="InterPro" id="IPR002686">
    <property type="entry name" value="Transposase_17"/>
</dbReference>
<reference evidence="2 3" key="1">
    <citation type="journal article" date="2016" name="Nat. Commun.">
        <title>Thousands of microbial genomes shed light on interconnected biogeochemical processes in an aquifer system.</title>
        <authorList>
            <person name="Anantharaman K."/>
            <person name="Brown C.T."/>
            <person name="Hug L.A."/>
            <person name="Sharon I."/>
            <person name="Castelle C.J."/>
            <person name="Probst A.J."/>
            <person name="Thomas B.C."/>
            <person name="Singh A."/>
            <person name="Wilkins M.J."/>
            <person name="Karaoz U."/>
            <person name="Brodie E.L."/>
            <person name="Williams K.H."/>
            <person name="Hubbard S.S."/>
            <person name="Banfield J.F."/>
        </authorList>
    </citation>
    <scope>NUCLEOTIDE SEQUENCE [LARGE SCALE GENOMIC DNA]</scope>
</reference>
<accession>A0A1F5ZFP5</accession>
<dbReference type="Gene3D" id="3.30.70.1290">
    <property type="entry name" value="Transposase IS200-like"/>
    <property type="match status" value="1"/>
</dbReference>
<evidence type="ECO:0000259" key="1">
    <source>
        <dbReference type="SMART" id="SM01321"/>
    </source>
</evidence>
<dbReference type="PANTHER" id="PTHR34322:SF2">
    <property type="entry name" value="TRANSPOSASE IS200-LIKE DOMAIN-CONTAINING PROTEIN"/>
    <property type="match status" value="1"/>
</dbReference>
<protein>
    <recommendedName>
        <fullName evidence="1">Transposase IS200-like domain-containing protein</fullName>
    </recommendedName>
</protein>
<organism evidence="2 3">
    <name type="scientific">Candidatus Gottesmanbacteria bacterium RBG_13_45_10</name>
    <dbReference type="NCBI Taxonomy" id="1798370"/>
    <lineage>
        <taxon>Bacteria</taxon>
        <taxon>Candidatus Gottesmaniibacteriota</taxon>
    </lineage>
</organism>
<sequence>MSLRKTLLATGEIYHIFNRSVQGIPIFKGKREYEMFLEAAQFYVQSNPPVRFSIYRTNRERFPINHDERLVTVICFCIMTNHFHFLLRQEADDGIKQFIQRISNSFAHYYSLKYKSYGHVFGGNFKAVRVETDEQLLYLSRYIHLNPVTAYVAENPEDYLYSSYRSFIDNGEFNFSDPSIILNHFSSKEKYKEFVLAQKDYQRTLDYIKHLLLE</sequence>
<evidence type="ECO:0000313" key="3">
    <source>
        <dbReference type="Proteomes" id="UP000177268"/>
    </source>
</evidence>
<dbReference type="AlphaFoldDB" id="A0A1F5ZFP5"/>
<dbReference type="GO" id="GO:0004803">
    <property type="term" value="F:transposase activity"/>
    <property type="evidence" value="ECO:0007669"/>
    <property type="project" value="InterPro"/>
</dbReference>
<dbReference type="InterPro" id="IPR036515">
    <property type="entry name" value="Transposase_17_sf"/>
</dbReference>
<evidence type="ECO:0000313" key="2">
    <source>
        <dbReference type="EMBL" id="OGG11221.1"/>
    </source>
</evidence>
<dbReference type="GO" id="GO:0006313">
    <property type="term" value="P:DNA transposition"/>
    <property type="evidence" value="ECO:0007669"/>
    <property type="project" value="InterPro"/>
</dbReference>
<dbReference type="PANTHER" id="PTHR34322">
    <property type="entry name" value="TRANSPOSASE, Y1_TNP DOMAIN-CONTAINING"/>
    <property type="match status" value="1"/>
</dbReference>
<dbReference type="GO" id="GO:0003677">
    <property type="term" value="F:DNA binding"/>
    <property type="evidence" value="ECO:0007669"/>
    <property type="project" value="InterPro"/>
</dbReference>
<dbReference type="Pfam" id="PF01797">
    <property type="entry name" value="Y1_Tnp"/>
    <property type="match status" value="1"/>
</dbReference>
<feature type="domain" description="Transposase IS200-like" evidence="1">
    <location>
        <begin position="9"/>
        <end position="146"/>
    </location>
</feature>
<dbReference type="SUPFAM" id="SSF143422">
    <property type="entry name" value="Transposase IS200-like"/>
    <property type="match status" value="1"/>
</dbReference>
<dbReference type="Proteomes" id="UP000177268">
    <property type="component" value="Unassembled WGS sequence"/>
</dbReference>
<proteinExistence type="predicted"/>